<comment type="subcellular location">
    <subcellularLocation>
        <location evidence="1">Membrane</location>
        <topology evidence="1">Multi-pass membrane protein</topology>
    </subcellularLocation>
</comment>
<evidence type="ECO:0000256" key="5">
    <source>
        <dbReference type="SAM" id="Phobius"/>
    </source>
</evidence>
<comment type="caution">
    <text evidence="6">The sequence shown here is derived from an EMBL/GenBank/DDBJ whole genome shotgun (WGS) entry which is preliminary data.</text>
</comment>
<keyword evidence="7" id="KW-1185">Reference proteome</keyword>
<evidence type="ECO:0000256" key="1">
    <source>
        <dbReference type="ARBA" id="ARBA00004141"/>
    </source>
</evidence>
<organism evidence="6 7">
    <name type="scientific">Rhodovulum marinum</name>
    <dbReference type="NCBI Taxonomy" id="320662"/>
    <lineage>
        <taxon>Bacteria</taxon>
        <taxon>Pseudomonadati</taxon>
        <taxon>Pseudomonadota</taxon>
        <taxon>Alphaproteobacteria</taxon>
        <taxon>Rhodobacterales</taxon>
        <taxon>Paracoccaceae</taxon>
        <taxon>Rhodovulum</taxon>
    </lineage>
</organism>
<keyword evidence="2 5" id="KW-0812">Transmembrane</keyword>
<reference evidence="6 7" key="1">
    <citation type="submission" date="2019-03" db="EMBL/GenBank/DDBJ databases">
        <title>Genomic Encyclopedia of Type Strains, Phase IV (KMG-IV): sequencing the most valuable type-strain genomes for metagenomic binning, comparative biology and taxonomic classification.</title>
        <authorList>
            <person name="Goeker M."/>
        </authorList>
    </citation>
    <scope>NUCLEOTIDE SEQUENCE [LARGE SCALE GENOMIC DNA]</scope>
    <source>
        <strain evidence="6 7">DSM 18063</strain>
    </source>
</reference>
<proteinExistence type="predicted"/>
<feature type="transmembrane region" description="Helical" evidence="5">
    <location>
        <begin position="20"/>
        <end position="39"/>
    </location>
</feature>
<protein>
    <submittedName>
        <fullName evidence="6">Putative membrane protein YphA (DoxX/SURF4 family)</fullName>
    </submittedName>
</protein>
<sequence>MLPGKPPLVQATSCRALAAARMLVASYFIAHATGVIVVPDGIDFVPRTDTATVASWATITVVWLTGVALFVGRIVRPAALILGLYTVVSALVSHAGLFAAPIAHQTLWVEIAMVGALSLIALTARISECPLSRDGMGTQADRDDELSRTRLELAATRAALAEIQASETVISYAPAALRKSA</sequence>
<dbReference type="GO" id="GO:0016020">
    <property type="term" value="C:membrane"/>
    <property type="evidence" value="ECO:0007669"/>
    <property type="project" value="UniProtKB-SubCell"/>
</dbReference>
<dbReference type="Pfam" id="PF07681">
    <property type="entry name" value="DoxX"/>
    <property type="match status" value="1"/>
</dbReference>
<keyword evidence="4 5" id="KW-0472">Membrane</keyword>
<gene>
    <name evidence="6" type="ORF">EV662_106176</name>
</gene>
<feature type="transmembrane region" description="Helical" evidence="5">
    <location>
        <begin position="78"/>
        <end position="100"/>
    </location>
</feature>
<keyword evidence="3 5" id="KW-1133">Transmembrane helix</keyword>
<name>A0A4R2PXV4_9RHOB</name>
<evidence type="ECO:0000313" key="7">
    <source>
        <dbReference type="Proteomes" id="UP000294835"/>
    </source>
</evidence>
<dbReference type="AlphaFoldDB" id="A0A4R2PXV4"/>
<accession>A0A4R2PXV4</accession>
<feature type="transmembrane region" description="Helical" evidence="5">
    <location>
        <begin position="106"/>
        <end position="126"/>
    </location>
</feature>
<dbReference type="EMBL" id="SLXP01000006">
    <property type="protein sequence ID" value="TCP40960.1"/>
    <property type="molecule type" value="Genomic_DNA"/>
</dbReference>
<evidence type="ECO:0000256" key="3">
    <source>
        <dbReference type="ARBA" id="ARBA00022989"/>
    </source>
</evidence>
<dbReference type="OrthoDB" id="7854775at2"/>
<evidence type="ECO:0000256" key="2">
    <source>
        <dbReference type="ARBA" id="ARBA00022692"/>
    </source>
</evidence>
<dbReference type="RefSeq" id="WP_132462225.1">
    <property type="nucleotide sequence ID" value="NZ_SLXP01000006.1"/>
</dbReference>
<evidence type="ECO:0000256" key="4">
    <source>
        <dbReference type="ARBA" id="ARBA00023136"/>
    </source>
</evidence>
<evidence type="ECO:0000313" key="6">
    <source>
        <dbReference type="EMBL" id="TCP40960.1"/>
    </source>
</evidence>
<dbReference type="Proteomes" id="UP000294835">
    <property type="component" value="Unassembled WGS sequence"/>
</dbReference>
<feature type="transmembrane region" description="Helical" evidence="5">
    <location>
        <begin position="51"/>
        <end position="71"/>
    </location>
</feature>
<dbReference type="InterPro" id="IPR032808">
    <property type="entry name" value="DoxX"/>
</dbReference>